<keyword evidence="2 3" id="KW-0501">Molybdenum cofactor biosynthesis</keyword>
<sequence length="268" mass="29114">MDPFKWVDAGRWDGGVQGRTPICLIREEPLSIVVQGKSYSTVLRTPGDELPHAAGFCFSEGIIDHVDDCVSIACCDAENPNIVSVTLTGERQKKAADILERSGYISQTSCGLCGKEMADELFQHVSPVPDGPSIDVQRALDRLENLFERQPLHKKTRAAHAAVIYDSDFEPIAESEDAGRHNALDKSIGKALMEGVLDQAAFLVMSSRISYELVQKAGRARIPAIFSISRPTEFAASMATRFNISLACLAKGSGLYLYGAAGRLSLRP</sequence>
<dbReference type="GO" id="GO:0006777">
    <property type="term" value="P:Mo-molybdopterin cofactor biosynthetic process"/>
    <property type="evidence" value="ECO:0007669"/>
    <property type="project" value="UniProtKB-UniRule"/>
</dbReference>
<dbReference type="EMBL" id="CAACVI010000012">
    <property type="protein sequence ID" value="VEN73700.1"/>
    <property type="molecule type" value="Genomic_DNA"/>
</dbReference>
<proteinExistence type="inferred from homology"/>
<gene>
    <name evidence="3 4" type="primary">fdhD</name>
    <name evidence="4" type="ORF">EPICR_20167</name>
</gene>
<dbReference type="HAMAP" id="MF_00187">
    <property type="entry name" value="FdhD"/>
    <property type="match status" value="1"/>
</dbReference>
<dbReference type="InterPro" id="IPR003786">
    <property type="entry name" value="FdhD"/>
</dbReference>
<reference evidence="4" key="1">
    <citation type="submission" date="2019-01" db="EMBL/GenBank/DDBJ databases">
        <authorList>
            <consortium name="Genoscope - CEA"/>
            <person name="William W."/>
        </authorList>
    </citation>
    <scope>NUCLEOTIDE SEQUENCE</scope>
    <source>
        <strain evidence="4">CR-1</strain>
    </source>
</reference>
<comment type="subcellular location">
    <subcellularLocation>
        <location evidence="3">Cytoplasm</location>
    </subcellularLocation>
</comment>
<dbReference type="Pfam" id="PF02634">
    <property type="entry name" value="FdhD-NarQ"/>
    <property type="match status" value="1"/>
</dbReference>
<dbReference type="PANTHER" id="PTHR30592">
    <property type="entry name" value="FORMATE DEHYDROGENASE"/>
    <property type="match status" value="1"/>
</dbReference>
<protein>
    <recommendedName>
        <fullName evidence="3">Sulfur carrier protein FdhD</fullName>
    </recommendedName>
</protein>
<dbReference type="GO" id="GO:0016783">
    <property type="term" value="F:sulfurtransferase activity"/>
    <property type="evidence" value="ECO:0007669"/>
    <property type="project" value="InterPro"/>
</dbReference>
<dbReference type="GO" id="GO:0005737">
    <property type="term" value="C:cytoplasm"/>
    <property type="evidence" value="ECO:0007669"/>
    <property type="project" value="UniProtKB-SubCell"/>
</dbReference>
<comment type="function">
    <text evidence="3">Required for formate dehydrogenase (FDH) activity. Acts as a sulfur carrier protein that transfers sulfur from IscS to the molybdenum cofactor prior to its insertion into FDH.</text>
</comment>
<evidence type="ECO:0000256" key="1">
    <source>
        <dbReference type="ARBA" id="ARBA00022490"/>
    </source>
</evidence>
<dbReference type="PANTHER" id="PTHR30592:SF1">
    <property type="entry name" value="SULFUR CARRIER PROTEIN FDHD"/>
    <property type="match status" value="1"/>
</dbReference>
<dbReference type="PIRSF" id="PIRSF015626">
    <property type="entry name" value="FdhD"/>
    <property type="match status" value="1"/>
</dbReference>
<dbReference type="NCBIfam" id="TIGR00129">
    <property type="entry name" value="fdhD_narQ"/>
    <property type="match status" value="1"/>
</dbReference>
<name>A0A484HEN7_9BACT</name>
<evidence type="ECO:0000256" key="2">
    <source>
        <dbReference type="ARBA" id="ARBA00023150"/>
    </source>
</evidence>
<evidence type="ECO:0000313" key="4">
    <source>
        <dbReference type="EMBL" id="VEN73700.1"/>
    </source>
</evidence>
<dbReference type="InterPro" id="IPR016193">
    <property type="entry name" value="Cytidine_deaminase-like"/>
</dbReference>
<dbReference type="Gene3D" id="3.40.140.10">
    <property type="entry name" value="Cytidine Deaminase, domain 2"/>
    <property type="match status" value="1"/>
</dbReference>
<keyword evidence="1 3" id="KW-0963">Cytoplasm</keyword>
<evidence type="ECO:0000256" key="3">
    <source>
        <dbReference type="HAMAP-Rule" id="MF_00187"/>
    </source>
</evidence>
<dbReference type="SUPFAM" id="SSF53927">
    <property type="entry name" value="Cytidine deaminase-like"/>
    <property type="match status" value="1"/>
</dbReference>
<comment type="similarity">
    <text evidence="3">Belongs to the FdhD family.</text>
</comment>
<dbReference type="AlphaFoldDB" id="A0A484HEN7"/>
<comment type="caution">
    <text evidence="3">Lacks conserved residue(s) required for the propagation of feature annotation.</text>
</comment>
<organism evidence="4">
    <name type="scientific">uncultured Desulfobacteraceae bacterium</name>
    <dbReference type="NCBI Taxonomy" id="218296"/>
    <lineage>
        <taxon>Bacteria</taxon>
        <taxon>Pseudomonadati</taxon>
        <taxon>Thermodesulfobacteriota</taxon>
        <taxon>Desulfobacteria</taxon>
        <taxon>Desulfobacterales</taxon>
        <taxon>Desulfobacteraceae</taxon>
        <taxon>environmental samples</taxon>
    </lineage>
</organism>
<dbReference type="Gene3D" id="3.10.20.10">
    <property type="match status" value="1"/>
</dbReference>
<accession>A0A484HEN7</accession>
<feature type="active site" description="Cysteine persulfide intermediate" evidence="3">
    <location>
        <position position="110"/>
    </location>
</feature>
<dbReference type="GO" id="GO:0097163">
    <property type="term" value="F:sulfur carrier activity"/>
    <property type="evidence" value="ECO:0007669"/>
    <property type="project" value="UniProtKB-UniRule"/>
</dbReference>